<gene>
    <name evidence="3" type="ORF">CITCOLO1_LOCUS16335</name>
</gene>
<dbReference type="EMBL" id="OZ021740">
    <property type="protein sequence ID" value="CAK9324110.1"/>
    <property type="molecule type" value="Genomic_DNA"/>
</dbReference>
<organism evidence="3 4">
    <name type="scientific">Citrullus colocynthis</name>
    <name type="common">colocynth</name>
    <dbReference type="NCBI Taxonomy" id="252529"/>
    <lineage>
        <taxon>Eukaryota</taxon>
        <taxon>Viridiplantae</taxon>
        <taxon>Streptophyta</taxon>
        <taxon>Embryophyta</taxon>
        <taxon>Tracheophyta</taxon>
        <taxon>Spermatophyta</taxon>
        <taxon>Magnoliopsida</taxon>
        <taxon>eudicotyledons</taxon>
        <taxon>Gunneridae</taxon>
        <taxon>Pentapetalae</taxon>
        <taxon>rosids</taxon>
        <taxon>fabids</taxon>
        <taxon>Cucurbitales</taxon>
        <taxon>Cucurbitaceae</taxon>
        <taxon>Benincaseae</taxon>
        <taxon>Citrullus</taxon>
    </lineage>
</organism>
<keyword evidence="4" id="KW-1185">Reference proteome</keyword>
<name>A0ABP0YZI0_9ROSI</name>
<evidence type="ECO:0000256" key="2">
    <source>
        <dbReference type="ARBA" id="ARBA00023163"/>
    </source>
</evidence>
<reference evidence="3 4" key="1">
    <citation type="submission" date="2024-03" db="EMBL/GenBank/DDBJ databases">
        <authorList>
            <person name="Gkanogiannis A."/>
            <person name="Becerra Lopez-Lavalle L."/>
        </authorList>
    </citation>
    <scope>NUCLEOTIDE SEQUENCE [LARGE SCALE GENOMIC DNA]</scope>
</reference>
<protein>
    <submittedName>
        <fullName evidence="3">Uncharacterized protein</fullName>
    </submittedName>
</protein>
<evidence type="ECO:0000313" key="3">
    <source>
        <dbReference type="EMBL" id="CAK9324110.1"/>
    </source>
</evidence>
<evidence type="ECO:0000256" key="1">
    <source>
        <dbReference type="ARBA" id="ARBA00023015"/>
    </source>
</evidence>
<proteinExistence type="predicted"/>
<sequence>MWRYRGAGFGFDARSRSVPSSRSSLFLLYFFPSKLQSLKTITSSSAIRDSPFSLSLKLAHRMSSITKKHRIPWKQSTRRTVLRSRYGSRILRARRNHKNGGKACTSDVSAKLESLQSLIPTRSEDGGHRRAEELFQQTADYIVLLKNQVFVLQRLIEFYGSGDLENAVSS</sequence>
<keyword evidence="2" id="KW-0804">Transcription</keyword>
<dbReference type="Proteomes" id="UP001642487">
    <property type="component" value="Chromosome 6"/>
</dbReference>
<dbReference type="PANTHER" id="PTHR33124">
    <property type="entry name" value="TRANSCRIPTION FACTOR IBH1-LIKE 1"/>
    <property type="match status" value="1"/>
</dbReference>
<dbReference type="PANTHER" id="PTHR33124:SF57">
    <property type="entry name" value="TRANSCRIPTION FACTOR UPBEAT-LIKE PROTEIN"/>
    <property type="match status" value="1"/>
</dbReference>
<evidence type="ECO:0000313" key="4">
    <source>
        <dbReference type="Proteomes" id="UP001642487"/>
    </source>
</evidence>
<keyword evidence="1" id="KW-0805">Transcription regulation</keyword>
<accession>A0ABP0YZI0</accession>
<dbReference type="InterPro" id="IPR044660">
    <property type="entry name" value="IBH1-like"/>
</dbReference>